<organism evidence="1 2">
    <name type="scientific">Tsuneonella suprasediminis</name>
    <dbReference type="NCBI Taxonomy" id="2306996"/>
    <lineage>
        <taxon>Bacteria</taxon>
        <taxon>Pseudomonadati</taxon>
        <taxon>Pseudomonadota</taxon>
        <taxon>Alphaproteobacteria</taxon>
        <taxon>Sphingomonadales</taxon>
        <taxon>Erythrobacteraceae</taxon>
        <taxon>Tsuneonella</taxon>
    </lineage>
</organism>
<evidence type="ECO:0000313" key="1">
    <source>
        <dbReference type="EMBL" id="RJX66965.1"/>
    </source>
</evidence>
<dbReference type="EMBL" id="RAHJ01000019">
    <property type="protein sequence ID" value="RJX66965.1"/>
    <property type="molecule type" value="Genomic_DNA"/>
</dbReference>
<evidence type="ECO:0000313" key="2">
    <source>
        <dbReference type="Proteomes" id="UP000284322"/>
    </source>
</evidence>
<reference evidence="1 2" key="1">
    <citation type="submission" date="2018-09" db="EMBL/GenBank/DDBJ databases">
        <title>Altererythrobacter sp.Ery1 and Ery12, the genome sequencing of novel strains in genus Alterythrobacter.</title>
        <authorList>
            <person name="Cheng H."/>
            <person name="Wu Y.-H."/>
            <person name="Fang C."/>
            <person name="Xu X.-W."/>
        </authorList>
    </citation>
    <scope>NUCLEOTIDE SEQUENCE [LARGE SCALE GENOMIC DNA]</scope>
    <source>
        <strain evidence="1 2">Ery12</strain>
    </source>
</reference>
<keyword evidence="2" id="KW-1185">Reference proteome</keyword>
<dbReference type="AlphaFoldDB" id="A0A419R111"/>
<gene>
    <name evidence="1" type="ORF">D6858_11525</name>
</gene>
<proteinExistence type="predicted"/>
<protein>
    <submittedName>
        <fullName evidence="1">Uncharacterized protein</fullName>
    </submittedName>
</protein>
<sequence length="304" mass="32884">MLRQELATGDALLSSIEPILGYLLTDHDHALFSDEIVSRVRGMSADLAQQMLSVLAEAMDSSETHAFSEEAVGALSEALTGDRDIACHCHALAVETQLTGRLERRHGIDPVLSPLLQALVASDNDQVASLAMSVLTTQARFIQRQRRMELVLSDLPANLFHRAVEKFSQFAEGVSAEHAAVAAGKLRQSYDERACRPALLERLVNEMGNGSRAALFVSHAGVAIFLSALASMAKQPRDTVILSTNEQQSARLALALLAAGLKHAEVEQQLIYFNPEFALPADFSMVRADQAASLLAESDRAVRG</sequence>
<comment type="caution">
    <text evidence="1">The sequence shown here is derived from an EMBL/GenBank/DDBJ whole genome shotgun (WGS) entry which is preliminary data.</text>
</comment>
<name>A0A419R111_9SPHN</name>
<accession>A0A419R111</accession>
<dbReference type="Proteomes" id="UP000284322">
    <property type="component" value="Unassembled WGS sequence"/>
</dbReference>